<dbReference type="EMBL" id="CP133772">
    <property type="protein sequence ID" value="WYY00637.1"/>
    <property type="molecule type" value="Genomic_DNA"/>
</dbReference>
<dbReference type="GeneID" id="95967954"/>
<dbReference type="AlphaFoldDB" id="A0AAX4NIM0"/>
<dbReference type="GO" id="GO:0003983">
    <property type="term" value="F:UTP:glucose-1-phosphate uridylyltransferase activity"/>
    <property type="evidence" value="ECO:0007669"/>
    <property type="project" value="UniProtKB-EC"/>
</dbReference>
<dbReference type="SUPFAM" id="SSF53448">
    <property type="entry name" value="Nucleotide-diphospho-sugar transferases"/>
    <property type="match status" value="1"/>
</dbReference>
<proteinExistence type="inferred from homology"/>
<reference evidence="7 8" key="1">
    <citation type="submission" date="2023-09" db="EMBL/GenBank/DDBJ databases">
        <authorList>
            <person name="Golyshina O.V."/>
            <person name="Lunev E.A."/>
            <person name="Bargiela R."/>
            <person name="Gaines M.C."/>
            <person name="Daum B."/>
            <person name="Bale N.J."/>
            <person name="Koenen M."/>
            <person name="Sinninghe Damst J.S."/>
            <person name="Yakimov M."/>
            <person name="Golyshin P.N."/>
        </authorList>
    </citation>
    <scope>NUCLEOTIDE SEQUENCE [LARGE SCALE GENOMIC DNA]</scope>
    <source>
        <strain evidence="7 8">M1</strain>
    </source>
</reference>
<gene>
    <name evidence="7" type="ORF">OXIME_001217</name>
</gene>
<evidence type="ECO:0000256" key="3">
    <source>
        <dbReference type="ARBA" id="ARBA00022679"/>
    </source>
</evidence>
<dbReference type="EC" id="2.7.7.9" evidence="2"/>
<evidence type="ECO:0000256" key="5">
    <source>
        <dbReference type="ARBA" id="ARBA00048128"/>
    </source>
</evidence>
<evidence type="ECO:0000313" key="7">
    <source>
        <dbReference type="EMBL" id="WYY00637.1"/>
    </source>
</evidence>
<accession>A0AAX4NIM0</accession>
<dbReference type="Pfam" id="PF00483">
    <property type="entry name" value="NTP_transferase"/>
    <property type="match status" value="1"/>
</dbReference>
<dbReference type="RefSeq" id="WP_393970971.1">
    <property type="nucleotide sequence ID" value="NZ_CP133772.1"/>
</dbReference>
<evidence type="ECO:0000256" key="1">
    <source>
        <dbReference type="ARBA" id="ARBA00006890"/>
    </source>
</evidence>
<comment type="catalytic activity">
    <reaction evidence="5">
        <text>alpha-D-glucose 1-phosphate + UTP + H(+) = UDP-alpha-D-glucose + diphosphate</text>
        <dbReference type="Rhea" id="RHEA:19889"/>
        <dbReference type="ChEBI" id="CHEBI:15378"/>
        <dbReference type="ChEBI" id="CHEBI:33019"/>
        <dbReference type="ChEBI" id="CHEBI:46398"/>
        <dbReference type="ChEBI" id="CHEBI:58601"/>
        <dbReference type="ChEBI" id="CHEBI:58885"/>
        <dbReference type="EC" id="2.7.7.9"/>
    </reaction>
</comment>
<protein>
    <recommendedName>
        <fullName evidence="2">UTP--glucose-1-phosphate uridylyltransferase</fullName>
        <ecNumber evidence="2">2.7.7.9</ecNumber>
    </recommendedName>
</protein>
<name>A0AAX4NIM0_9ARCH</name>
<dbReference type="Proteomes" id="UP001451606">
    <property type="component" value="Chromosome"/>
</dbReference>
<dbReference type="GO" id="GO:0006011">
    <property type="term" value="P:UDP-alpha-D-glucose metabolic process"/>
    <property type="evidence" value="ECO:0007669"/>
    <property type="project" value="InterPro"/>
</dbReference>
<feature type="domain" description="Nucleotidyl transferase" evidence="6">
    <location>
        <begin position="6"/>
        <end position="239"/>
    </location>
</feature>
<evidence type="ECO:0000313" key="8">
    <source>
        <dbReference type="Proteomes" id="UP001451606"/>
    </source>
</evidence>
<dbReference type="InterPro" id="IPR029044">
    <property type="entry name" value="Nucleotide-diphossugar_trans"/>
</dbReference>
<dbReference type="PANTHER" id="PTHR43197">
    <property type="entry name" value="UTP--GLUCOSE-1-PHOSPHATE URIDYLYLTRANSFERASE"/>
    <property type="match status" value="1"/>
</dbReference>
<dbReference type="InterPro" id="IPR005835">
    <property type="entry name" value="NTP_transferase_dom"/>
</dbReference>
<dbReference type="Gene3D" id="3.90.550.10">
    <property type="entry name" value="Spore Coat Polysaccharide Biosynthesis Protein SpsA, Chain A"/>
    <property type="match status" value="1"/>
</dbReference>
<keyword evidence="8" id="KW-1185">Reference proteome</keyword>
<dbReference type="PANTHER" id="PTHR43197:SF1">
    <property type="entry name" value="UTP--GLUCOSE-1-PHOSPHATE URIDYLYLTRANSFERASE"/>
    <property type="match status" value="1"/>
</dbReference>
<comment type="similarity">
    <text evidence="1">Belongs to the UDPGP type 2 family.</text>
</comment>
<evidence type="ECO:0000256" key="2">
    <source>
        <dbReference type="ARBA" id="ARBA00012415"/>
    </source>
</evidence>
<evidence type="ECO:0000259" key="6">
    <source>
        <dbReference type="Pfam" id="PF00483"/>
    </source>
</evidence>
<keyword evidence="3" id="KW-0808">Transferase</keyword>
<dbReference type="InterPro" id="IPR005771">
    <property type="entry name" value="GalU_uridylyltTrfase_bac/arc"/>
</dbReference>
<keyword evidence="4" id="KW-0548">Nucleotidyltransferase</keyword>
<evidence type="ECO:0000256" key="4">
    <source>
        <dbReference type="ARBA" id="ARBA00022695"/>
    </source>
</evidence>
<sequence>MPRCVITAAGLGKRSGLDGKFRKEMLPVYDFRDGGIVLRPIIDCIITHLMKSGIDDFIVVLDPGDSVTQNYLSSEFRNIKYVYQEKKAGFGDAVSRSSQILEGDSFLLNAGDGLILDMEFLNFFVQKVLSDPQSNHLCLMHVDDPDRYGTAEYFVSGDHMEIVSVVEKSHNPPSNLALCAFYYLTDSVMKNIERTGTNIELTPAINKSIEEGVPTHGYIIDKSKWISVGVSESYIEVLKRSLDYARSRL</sequence>
<dbReference type="KEGG" id="omr:OXIME_001217"/>
<organism evidence="7 8">
    <name type="scientific">Oxyplasma meridianum</name>
    <dbReference type="NCBI Taxonomy" id="3073602"/>
    <lineage>
        <taxon>Archaea</taxon>
        <taxon>Methanobacteriati</taxon>
        <taxon>Thermoplasmatota</taxon>
        <taxon>Thermoplasmata</taxon>
        <taxon>Thermoplasmatales</taxon>
        <taxon>Thermoplasmataceae</taxon>
        <taxon>Oxyplasma</taxon>
    </lineage>
</organism>